<evidence type="ECO:0000256" key="1">
    <source>
        <dbReference type="SAM" id="MobiDB-lite"/>
    </source>
</evidence>
<name>A0ABP9YQT2_9FUNG</name>
<feature type="compositionally biased region" description="Basic and acidic residues" evidence="1">
    <location>
        <begin position="19"/>
        <end position="37"/>
    </location>
</feature>
<evidence type="ECO:0000313" key="2">
    <source>
        <dbReference type="EMBL" id="GAA5809224.1"/>
    </source>
</evidence>
<comment type="caution">
    <text evidence="2">The sequence shown here is derived from an EMBL/GenBank/DDBJ whole genome shotgun (WGS) entry which is preliminary data.</text>
</comment>
<feature type="compositionally biased region" description="Basic and acidic residues" evidence="1">
    <location>
        <begin position="1"/>
        <end position="12"/>
    </location>
</feature>
<reference evidence="2 3" key="1">
    <citation type="submission" date="2024-04" db="EMBL/GenBank/DDBJ databases">
        <title>genome sequences of Mucor flavus KT1a and Helicostylum pulchrum KT1b strains isolated from the surface of a dry-aged beef.</title>
        <authorList>
            <person name="Toyotome T."/>
            <person name="Hosono M."/>
            <person name="Torimaru M."/>
            <person name="Fukuda K."/>
            <person name="Mikami N."/>
        </authorList>
    </citation>
    <scope>NUCLEOTIDE SEQUENCE [LARGE SCALE GENOMIC DNA]</scope>
    <source>
        <strain evidence="2 3">KT1a</strain>
    </source>
</reference>
<accession>A0ABP9YQT2</accession>
<proteinExistence type="predicted"/>
<dbReference type="EMBL" id="BAABUK010000004">
    <property type="protein sequence ID" value="GAA5809224.1"/>
    <property type="molecule type" value="Genomic_DNA"/>
</dbReference>
<dbReference type="Proteomes" id="UP001473302">
    <property type="component" value="Unassembled WGS sequence"/>
</dbReference>
<gene>
    <name evidence="2" type="ORF">MFLAVUS_002629</name>
</gene>
<protein>
    <submittedName>
        <fullName evidence="2">Uncharacterized protein</fullName>
    </submittedName>
</protein>
<sequence>MATLLESKDASSKPKKSLSQKEKQDAKTQRNTRQKEIENLDKQLRALYFDICAMKKKWITPQECPEDEKRFDQNQALYVQIAEQKRIQRDLFEKIGVTKQALSKEKSTASSLRHEATDYQINASSPIEKKLLISKENYKCIENVESISINEEFVQYAEVSFSGTDNGFCTMTETSKVSREIFEFSLDLYNKCSVLEQEIDPSEFQEFDYLILPKAFKIYFKDIDHGRGQKKI</sequence>
<keyword evidence="3" id="KW-1185">Reference proteome</keyword>
<evidence type="ECO:0000313" key="3">
    <source>
        <dbReference type="Proteomes" id="UP001473302"/>
    </source>
</evidence>
<organism evidence="2 3">
    <name type="scientific">Mucor flavus</name>
    <dbReference type="NCBI Taxonomy" id="439312"/>
    <lineage>
        <taxon>Eukaryota</taxon>
        <taxon>Fungi</taxon>
        <taxon>Fungi incertae sedis</taxon>
        <taxon>Mucoromycota</taxon>
        <taxon>Mucoromycotina</taxon>
        <taxon>Mucoromycetes</taxon>
        <taxon>Mucorales</taxon>
        <taxon>Mucorineae</taxon>
        <taxon>Mucoraceae</taxon>
        <taxon>Mucor</taxon>
    </lineage>
</organism>
<feature type="region of interest" description="Disordered" evidence="1">
    <location>
        <begin position="1"/>
        <end position="37"/>
    </location>
</feature>